<proteinExistence type="predicted"/>
<name>A0ABD2NA71_9CUCU</name>
<feature type="region of interest" description="Disordered" evidence="1">
    <location>
        <begin position="37"/>
        <end position="80"/>
    </location>
</feature>
<comment type="caution">
    <text evidence="2">The sequence shown here is derived from an EMBL/GenBank/DDBJ whole genome shotgun (WGS) entry which is preliminary data.</text>
</comment>
<gene>
    <name evidence="2" type="ORF">HHI36_020159</name>
</gene>
<accession>A0ABD2NA71</accession>
<organism evidence="2 3">
    <name type="scientific">Cryptolaemus montrouzieri</name>
    <dbReference type="NCBI Taxonomy" id="559131"/>
    <lineage>
        <taxon>Eukaryota</taxon>
        <taxon>Metazoa</taxon>
        <taxon>Ecdysozoa</taxon>
        <taxon>Arthropoda</taxon>
        <taxon>Hexapoda</taxon>
        <taxon>Insecta</taxon>
        <taxon>Pterygota</taxon>
        <taxon>Neoptera</taxon>
        <taxon>Endopterygota</taxon>
        <taxon>Coleoptera</taxon>
        <taxon>Polyphaga</taxon>
        <taxon>Cucujiformia</taxon>
        <taxon>Coccinelloidea</taxon>
        <taxon>Coccinellidae</taxon>
        <taxon>Scymninae</taxon>
        <taxon>Scymnini</taxon>
        <taxon>Cryptolaemus</taxon>
    </lineage>
</organism>
<keyword evidence="3" id="KW-1185">Reference proteome</keyword>
<protein>
    <submittedName>
        <fullName evidence="2">Uncharacterized protein</fullName>
    </submittedName>
</protein>
<dbReference type="EMBL" id="JABFTP020000083">
    <property type="protein sequence ID" value="KAL3275395.1"/>
    <property type="molecule type" value="Genomic_DNA"/>
</dbReference>
<evidence type="ECO:0000256" key="1">
    <source>
        <dbReference type="SAM" id="MobiDB-lite"/>
    </source>
</evidence>
<dbReference type="Proteomes" id="UP001516400">
    <property type="component" value="Unassembled WGS sequence"/>
</dbReference>
<sequence>MKEELNVKPIIKKIEMRQLQWFGHLVRMDERKNYEESMLGESPKKIKRMEDQGNSGREKKNLSRKGAMEMGQTLDIRKVV</sequence>
<feature type="compositionally biased region" description="Basic and acidic residues" evidence="1">
    <location>
        <begin position="42"/>
        <end position="61"/>
    </location>
</feature>
<dbReference type="AlphaFoldDB" id="A0ABD2NA71"/>
<reference evidence="2 3" key="1">
    <citation type="journal article" date="2021" name="BMC Biol.">
        <title>Horizontally acquired antibacterial genes associated with adaptive radiation of ladybird beetles.</title>
        <authorList>
            <person name="Li H.S."/>
            <person name="Tang X.F."/>
            <person name="Huang Y.H."/>
            <person name="Xu Z.Y."/>
            <person name="Chen M.L."/>
            <person name="Du X.Y."/>
            <person name="Qiu B.Y."/>
            <person name="Chen P.T."/>
            <person name="Zhang W."/>
            <person name="Slipinski A."/>
            <person name="Escalona H.E."/>
            <person name="Waterhouse R.M."/>
            <person name="Zwick A."/>
            <person name="Pang H."/>
        </authorList>
    </citation>
    <scope>NUCLEOTIDE SEQUENCE [LARGE SCALE GENOMIC DNA]</scope>
    <source>
        <strain evidence="2">SYSU2018</strain>
    </source>
</reference>
<evidence type="ECO:0000313" key="3">
    <source>
        <dbReference type="Proteomes" id="UP001516400"/>
    </source>
</evidence>
<evidence type="ECO:0000313" key="2">
    <source>
        <dbReference type="EMBL" id="KAL3275395.1"/>
    </source>
</evidence>